<dbReference type="Proteomes" id="UP000523139">
    <property type="component" value="Unassembled WGS sequence"/>
</dbReference>
<dbReference type="EC" id="6.3.4.15" evidence="3"/>
<evidence type="ECO:0000256" key="1">
    <source>
        <dbReference type="ARBA" id="ARBA00022598"/>
    </source>
</evidence>
<dbReference type="RefSeq" id="WP_168886812.1">
    <property type="nucleotide sequence ID" value="NZ_JABAHY010000003.1"/>
</dbReference>
<dbReference type="PROSITE" id="PS51733">
    <property type="entry name" value="BPL_LPL_CATALYTIC"/>
    <property type="match status" value="1"/>
</dbReference>
<organism evidence="5 6">
    <name type="scientific">Nesterenkonia sedimenti</name>
    <dbReference type="NCBI Taxonomy" id="1463632"/>
    <lineage>
        <taxon>Bacteria</taxon>
        <taxon>Bacillati</taxon>
        <taxon>Actinomycetota</taxon>
        <taxon>Actinomycetes</taxon>
        <taxon>Micrococcales</taxon>
        <taxon>Micrococcaceae</taxon>
        <taxon>Nesterenkonia</taxon>
    </lineage>
</organism>
<dbReference type="GO" id="GO:0004077">
    <property type="term" value="F:biotin--[biotin carboxyl-carrier protein] ligase activity"/>
    <property type="evidence" value="ECO:0007669"/>
    <property type="project" value="UniProtKB-EC"/>
</dbReference>
<dbReference type="GO" id="GO:0005737">
    <property type="term" value="C:cytoplasm"/>
    <property type="evidence" value="ECO:0007669"/>
    <property type="project" value="TreeGrafter"/>
</dbReference>
<keyword evidence="2" id="KW-0092">Biotin</keyword>
<evidence type="ECO:0000256" key="3">
    <source>
        <dbReference type="ARBA" id="ARBA00024227"/>
    </source>
</evidence>
<evidence type="ECO:0000256" key="2">
    <source>
        <dbReference type="ARBA" id="ARBA00023267"/>
    </source>
</evidence>
<dbReference type="Pfam" id="PF02237">
    <property type="entry name" value="BPL_C"/>
    <property type="match status" value="1"/>
</dbReference>
<protein>
    <recommendedName>
        <fullName evidence="3">biotin--[biotin carboxyl-carrier protein] ligase</fullName>
        <ecNumber evidence="3">6.3.4.15</ecNumber>
    </recommendedName>
</protein>
<keyword evidence="1 5" id="KW-0436">Ligase</keyword>
<dbReference type="PANTHER" id="PTHR12835">
    <property type="entry name" value="BIOTIN PROTEIN LIGASE"/>
    <property type="match status" value="1"/>
</dbReference>
<dbReference type="InterPro" id="IPR004408">
    <property type="entry name" value="Biotin_CoA_COase_ligase"/>
</dbReference>
<dbReference type="InterPro" id="IPR045864">
    <property type="entry name" value="aa-tRNA-synth_II/BPL/LPL"/>
</dbReference>
<sequence>MGEPNALDNPLDMDQLQARLVETGLFSRLVKVESTGSTNADLLAAAAEADFTETWPHLSVLTAEEQTAGRGRMQRGWASPPGTTLSTSVVLQPSLPPEQRHWLSLAAGLALIGVLRRHGIPASMKWPNDVHVHGRKIAGILAMVPPENPQTVILGCGINVLQTAEQLPVPTATSVLLERPQTTGTMRTELLAAWLTDFAELIHRIQGEGDIDPIREDIIAVIGTIGEEVRVELPDQTAVRGRATAVEPDGALTIEVTSRRRTPLDAEAGGGPAHLWETVAPYRQSFNSGDVIHLRYDAA</sequence>
<dbReference type="InterPro" id="IPR004143">
    <property type="entry name" value="BPL_LPL_catalytic"/>
</dbReference>
<dbReference type="Pfam" id="PF03099">
    <property type="entry name" value="BPL_LplA_LipB"/>
    <property type="match status" value="1"/>
</dbReference>
<evidence type="ECO:0000259" key="4">
    <source>
        <dbReference type="PROSITE" id="PS51733"/>
    </source>
</evidence>
<comment type="caution">
    <text evidence="5">The sequence shown here is derived from an EMBL/GenBank/DDBJ whole genome shotgun (WGS) entry which is preliminary data.</text>
</comment>
<gene>
    <name evidence="5" type="ORF">HGQ17_04645</name>
</gene>
<evidence type="ECO:0000313" key="5">
    <source>
        <dbReference type="EMBL" id="NLS09305.1"/>
    </source>
</evidence>
<dbReference type="CDD" id="cd16442">
    <property type="entry name" value="BPL"/>
    <property type="match status" value="1"/>
</dbReference>
<keyword evidence="6" id="KW-1185">Reference proteome</keyword>
<dbReference type="EMBL" id="JABAHY010000003">
    <property type="protein sequence ID" value="NLS09305.1"/>
    <property type="molecule type" value="Genomic_DNA"/>
</dbReference>
<dbReference type="SUPFAM" id="SSF55681">
    <property type="entry name" value="Class II aaRS and biotin synthetases"/>
    <property type="match status" value="1"/>
</dbReference>
<dbReference type="PANTHER" id="PTHR12835:SF5">
    <property type="entry name" value="BIOTIN--PROTEIN LIGASE"/>
    <property type="match status" value="1"/>
</dbReference>
<dbReference type="Gene3D" id="3.30.930.10">
    <property type="entry name" value="Bira Bifunctional Protein, Domain 2"/>
    <property type="match status" value="1"/>
</dbReference>
<accession>A0A7X8TID4</accession>
<dbReference type="InterPro" id="IPR003142">
    <property type="entry name" value="BPL_C"/>
</dbReference>
<proteinExistence type="predicted"/>
<reference evidence="5 6" key="1">
    <citation type="submission" date="2020-04" db="EMBL/GenBank/DDBJ databases">
        <title>Nesterenkonia sp. nov., isolated from marine sediment.</title>
        <authorList>
            <person name="Zhang G."/>
        </authorList>
    </citation>
    <scope>NUCLEOTIDE SEQUENCE [LARGE SCALE GENOMIC DNA]</scope>
    <source>
        <strain evidence="5 6">MY13</strain>
    </source>
</reference>
<evidence type="ECO:0000313" key="6">
    <source>
        <dbReference type="Proteomes" id="UP000523139"/>
    </source>
</evidence>
<feature type="domain" description="BPL/LPL catalytic" evidence="4">
    <location>
        <begin position="28"/>
        <end position="202"/>
    </location>
</feature>
<dbReference type="AlphaFoldDB" id="A0A7X8TID4"/>
<name>A0A7X8TID4_9MICC</name>
<dbReference type="NCBIfam" id="TIGR00121">
    <property type="entry name" value="birA_ligase"/>
    <property type="match status" value="1"/>
</dbReference>
<dbReference type="Gene3D" id="2.30.30.100">
    <property type="match status" value="1"/>
</dbReference>